<proteinExistence type="predicted"/>
<protein>
    <submittedName>
        <fullName evidence="2">Uncharacterized protein</fullName>
    </submittedName>
</protein>
<accession>A0A0C2BKX1</accession>
<feature type="region of interest" description="Disordered" evidence="1">
    <location>
        <begin position="138"/>
        <end position="160"/>
    </location>
</feature>
<evidence type="ECO:0000313" key="3">
    <source>
        <dbReference type="Proteomes" id="UP000054047"/>
    </source>
</evidence>
<organism evidence="2 3">
    <name type="scientific">Ancylostoma duodenale</name>
    <dbReference type="NCBI Taxonomy" id="51022"/>
    <lineage>
        <taxon>Eukaryota</taxon>
        <taxon>Metazoa</taxon>
        <taxon>Ecdysozoa</taxon>
        <taxon>Nematoda</taxon>
        <taxon>Chromadorea</taxon>
        <taxon>Rhabditida</taxon>
        <taxon>Rhabditina</taxon>
        <taxon>Rhabditomorpha</taxon>
        <taxon>Strongyloidea</taxon>
        <taxon>Ancylostomatidae</taxon>
        <taxon>Ancylostomatinae</taxon>
        <taxon>Ancylostoma</taxon>
    </lineage>
</organism>
<reference evidence="2 3" key="1">
    <citation type="submission" date="2013-12" db="EMBL/GenBank/DDBJ databases">
        <title>Draft genome of the parsitic nematode Ancylostoma duodenale.</title>
        <authorList>
            <person name="Mitreva M."/>
        </authorList>
    </citation>
    <scope>NUCLEOTIDE SEQUENCE [LARGE SCALE GENOMIC DNA]</scope>
    <source>
        <strain evidence="2 3">Zhejiang</strain>
    </source>
</reference>
<evidence type="ECO:0000313" key="2">
    <source>
        <dbReference type="EMBL" id="KIH44388.1"/>
    </source>
</evidence>
<feature type="non-terminal residue" evidence="2">
    <location>
        <position position="160"/>
    </location>
</feature>
<name>A0A0C2BKX1_9BILA</name>
<dbReference type="EMBL" id="KN778146">
    <property type="protein sequence ID" value="KIH44388.1"/>
    <property type="molecule type" value="Genomic_DNA"/>
</dbReference>
<feature type="region of interest" description="Disordered" evidence="1">
    <location>
        <begin position="1"/>
        <end position="63"/>
    </location>
</feature>
<feature type="non-terminal residue" evidence="2">
    <location>
        <position position="1"/>
    </location>
</feature>
<dbReference type="AlphaFoldDB" id="A0A0C2BKX1"/>
<dbReference type="Proteomes" id="UP000054047">
    <property type="component" value="Unassembled WGS sequence"/>
</dbReference>
<keyword evidence="3" id="KW-1185">Reference proteome</keyword>
<gene>
    <name evidence="2" type="ORF">ANCDUO_25587</name>
</gene>
<evidence type="ECO:0000256" key="1">
    <source>
        <dbReference type="SAM" id="MobiDB-lite"/>
    </source>
</evidence>
<sequence>FNEEGRPWYSSKYNKKRASSTTNRPQVSSVSSNVERSSTDTAPTAPEERPPVVNGSTKAREELPIPAAITSGVAAISLQTPAPAVSAASAPLVPPSVVNSNNLLTTAPPPTFNVPPPVIAPQTPQPVRVVTQIATPKAPLPSPVPVPVQVPVTRQTASIP</sequence>
<feature type="compositionally biased region" description="Pro residues" evidence="1">
    <location>
        <begin position="138"/>
        <end position="148"/>
    </location>
</feature>
<feature type="compositionally biased region" description="Low complexity" evidence="1">
    <location>
        <begin position="27"/>
        <end position="36"/>
    </location>
</feature>